<dbReference type="EMBL" id="CACTIH010005526">
    <property type="protein sequence ID" value="CAA2996464.1"/>
    <property type="molecule type" value="Genomic_DNA"/>
</dbReference>
<evidence type="ECO:0000259" key="11">
    <source>
        <dbReference type="Pfam" id="PF25019"/>
    </source>
</evidence>
<keyword evidence="4" id="KW-0547">Nucleotide-binding</keyword>
<evidence type="ECO:0000259" key="7">
    <source>
        <dbReference type="Pfam" id="PF00931"/>
    </source>
</evidence>
<keyword evidence="6" id="KW-0067">ATP-binding</keyword>
<dbReference type="Pfam" id="PF00931">
    <property type="entry name" value="NB-ARC"/>
    <property type="match status" value="1"/>
</dbReference>
<dbReference type="Gramene" id="OE9A076269T3">
    <property type="protein sequence ID" value="OE9A076269C3"/>
    <property type="gene ID" value="OE9A076269"/>
</dbReference>
<feature type="domain" description="NB-ARC" evidence="7">
    <location>
        <begin position="183"/>
        <end position="351"/>
    </location>
</feature>
<dbReference type="InterPro" id="IPR001611">
    <property type="entry name" value="Leu-rich_rpt"/>
</dbReference>
<dbReference type="Proteomes" id="UP000594638">
    <property type="component" value="Unassembled WGS sequence"/>
</dbReference>
<dbReference type="Pfam" id="PF25019">
    <property type="entry name" value="LRR_R13L1-DRL21"/>
    <property type="match status" value="2"/>
</dbReference>
<dbReference type="Gene3D" id="1.20.5.4130">
    <property type="match status" value="1"/>
</dbReference>
<comment type="similarity">
    <text evidence="1">Belongs to the disease resistance NB-LRR family.</text>
</comment>
<dbReference type="Pfam" id="PF13855">
    <property type="entry name" value="LRR_8"/>
    <property type="match status" value="1"/>
</dbReference>
<evidence type="ECO:0000256" key="6">
    <source>
        <dbReference type="ARBA" id="ARBA00022840"/>
    </source>
</evidence>
<dbReference type="Gene3D" id="3.40.50.300">
    <property type="entry name" value="P-loop containing nucleotide triphosphate hydrolases"/>
    <property type="match status" value="1"/>
</dbReference>
<keyword evidence="3" id="KW-0677">Repeat</keyword>
<sequence length="1190" mass="136408">MEAMATEGVRFILEKLFEVASEEFKLVQGFKKEFANLKKYLIMINEVLEGAEEREITNSAVKRWLKDLKDAANDADNVLDEIKYEDLSRTIETEDTEDESGCLNFPCILTFLRKMAHKITFHWKMSHKIKGINENLKRINNEADSLGLNRVKDYPLAKPLIIETTSFTVDPIVIGRESDESKILETITSSINNVLSVVPIVGMGGLGKTTIARNIFKHPCTKSHFDERIWVCISENFDQMTLFQKILELLLNKKSDRDSMEAVVQGIAKEIKDKRYLLVLDDLWNEEEGVWNAFKNTLAGVSSSKGSFIIVTTRKEKVASIVNTCNRPCRLRSLTNDECWCIIREMSFQDKEVPKEFEITGLEIARKCRGLPLAANVIGRVLQGKEIEEWDSVLQSGLSNLEEGEKGVLQVLKVSFDRLPISSLKKCFAYCSLFIKDSVMDREDLIQLWMAEGFLPNDKKNELETTGDKFFNILLQNFLFQEPKKDEYGNIISCKMHDLVHDLACLVSKSESSLNMEGRTADDILQIRHLAIESIGEEAVKNIKERASYLHTLFLRSSVPDEILPHFKHLYSLKLCHANIKELPTSIGTLKHLRYLDVSYNYLTTLPESICKLYNLQTLRILWRYRFHRLLRLPRDLQFLIRLRHVYFEEVHDDFEMPPKIGSLSCLQTLPLFRVSNKEGCRIDELGKLKKLKGKLQILNLDLVSSKTEAERADMAGKVNIYEFSFHWRMSRDSTESNINDESVLEGLQPHEKLKSLIIRGFRGKNFPVWTRNMGIYKGIGGRLVIFDKLIEIEIRNCPKCEELPMLGHLPLLKHLKLTGLSNVRSIRQSFYGESDCNSTSSNDGQETRVSFPSLKKLEIFSLRKLTEWEEAQMSGTQVFPCIEYLEILYCHKLAHVPHLRGSGASLKKMKIQNCPKLRKLPYDLGSLQSLETLEIHTCGNLKSISYQSGQKGLLSLQKLEIRNCHELSNVPNEMLEYSKSLQHLSIRECPNLTMLPELSRMGSLQNLKVAKCPNLTSFPELSGNECLNSLIELRIGKFSNSIQFNAFQDFLDGIKHIKSLEKLYLQGQADWVSLPVQLQHNTLLKDLTICDFGMEELPDWFGNLSSLEVLKLKFCENLRHLPSKEAMQRLTKLKLLNIRSCPLLRKRCTKESGPDSEWPKISHVHVEFSKISAFDVSVLLKKSIHPTTT</sequence>
<dbReference type="InterPro" id="IPR042197">
    <property type="entry name" value="Apaf_helical"/>
</dbReference>
<proteinExistence type="inferred from homology"/>
<dbReference type="FunFam" id="1.10.10.10:FF:000322">
    <property type="entry name" value="Probable disease resistance protein At1g63360"/>
    <property type="match status" value="1"/>
</dbReference>
<dbReference type="SUPFAM" id="SSF52540">
    <property type="entry name" value="P-loop containing nucleoside triphosphate hydrolases"/>
    <property type="match status" value="1"/>
</dbReference>
<dbReference type="Pfam" id="PF23247">
    <property type="entry name" value="LRR_RPS2"/>
    <property type="match status" value="1"/>
</dbReference>
<keyword evidence="5" id="KW-0611">Plant defense</keyword>
<evidence type="ECO:0000256" key="2">
    <source>
        <dbReference type="ARBA" id="ARBA00022614"/>
    </source>
</evidence>
<dbReference type="PANTHER" id="PTHR36766">
    <property type="entry name" value="PLANT BROAD-SPECTRUM MILDEW RESISTANCE PROTEIN RPW8"/>
    <property type="match status" value="1"/>
</dbReference>
<dbReference type="GO" id="GO:0005524">
    <property type="term" value="F:ATP binding"/>
    <property type="evidence" value="ECO:0007669"/>
    <property type="project" value="UniProtKB-KW"/>
</dbReference>
<evidence type="ECO:0000313" key="13">
    <source>
        <dbReference type="Proteomes" id="UP000594638"/>
    </source>
</evidence>
<dbReference type="InterPro" id="IPR056789">
    <property type="entry name" value="LRR_R13L1-DRL21"/>
</dbReference>
<organism evidence="12 13">
    <name type="scientific">Olea europaea subsp. europaea</name>
    <dbReference type="NCBI Taxonomy" id="158383"/>
    <lineage>
        <taxon>Eukaryota</taxon>
        <taxon>Viridiplantae</taxon>
        <taxon>Streptophyta</taxon>
        <taxon>Embryophyta</taxon>
        <taxon>Tracheophyta</taxon>
        <taxon>Spermatophyta</taxon>
        <taxon>Magnoliopsida</taxon>
        <taxon>eudicotyledons</taxon>
        <taxon>Gunneridae</taxon>
        <taxon>Pentapetalae</taxon>
        <taxon>asterids</taxon>
        <taxon>lamiids</taxon>
        <taxon>Lamiales</taxon>
        <taxon>Oleaceae</taxon>
        <taxon>Oleeae</taxon>
        <taxon>Olea</taxon>
    </lineage>
</organism>
<evidence type="ECO:0000256" key="3">
    <source>
        <dbReference type="ARBA" id="ARBA00022737"/>
    </source>
</evidence>
<dbReference type="InterPro" id="IPR057135">
    <property type="entry name" value="At4g27190-like_LRR"/>
</dbReference>
<evidence type="ECO:0000259" key="8">
    <source>
        <dbReference type="Pfam" id="PF18052"/>
    </source>
</evidence>
<dbReference type="InterPro" id="IPR032675">
    <property type="entry name" value="LRR_dom_sf"/>
</dbReference>
<dbReference type="InterPro" id="IPR002182">
    <property type="entry name" value="NB-ARC"/>
</dbReference>
<dbReference type="OrthoDB" id="1896560at2759"/>
<dbReference type="Gene3D" id="1.10.8.430">
    <property type="entry name" value="Helical domain of apoptotic protease-activating factors"/>
    <property type="match status" value="1"/>
</dbReference>
<dbReference type="Gene3D" id="3.80.10.10">
    <property type="entry name" value="Ribonuclease Inhibitor"/>
    <property type="match status" value="2"/>
</dbReference>
<dbReference type="SMART" id="SM00364">
    <property type="entry name" value="LRR_BAC"/>
    <property type="match status" value="2"/>
</dbReference>
<comment type="caution">
    <text evidence="12">The sequence shown here is derived from an EMBL/GenBank/DDBJ whole genome shotgun (WGS) entry which is preliminary data.</text>
</comment>
<dbReference type="Pfam" id="PF18052">
    <property type="entry name" value="Rx_N"/>
    <property type="match status" value="1"/>
</dbReference>
<dbReference type="AlphaFoldDB" id="A0A8S0SVS0"/>
<feature type="domain" description="Disease resistance protein winged helix" evidence="10">
    <location>
        <begin position="433"/>
        <end position="504"/>
    </location>
</feature>
<dbReference type="GO" id="GO:0051607">
    <property type="term" value="P:defense response to virus"/>
    <property type="evidence" value="ECO:0007669"/>
    <property type="project" value="UniProtKB-ARBA"/>
</dbReference>
<feature type="domain" description="Disease resistance N-terminal" evidence="8">
    <location>
        <begin position="9"/>
        <end position="90"/>
    </location>
</feature>
<dbReference type="PROSITE" id="PS51450">
    <property type="entry name" value="LRR"/>
    <property type="match status" value="1"/>
</dbReference>
<dbReference type="Gramene" id="OE9A076269T2">
    <property type="protein sequence ID" value="OE9A076269C2"/>
    <property type="gene ID" value="OE9A076269"/>
</dbReference>
<evidence type="ECO:0000259" key="9">
    <source>
        <dbReference type="Pfam" id="PF23247"/>
    </source>
</evidence>
<evidence type="ECO:0000256" key="5">
    <source>
        <dbReference type="ARBA" id="ARBA00022821"/>
    </source>
</evidence>
<name>A0A8S0SVS0_OLEEU</name>
<reference evidence="12 13" key="1">
    <citation type="submission" date="2019-12" db="EMBL/GenBank/DDBJ databases">
        <authorList>
            <person name="Alioto T."/>
            <person name="Alioto T."/>
            <person name="Gomez Garrido J."/>
        </authorList>
    </citation>
    <scope>NUCLEOTIDE SEQUENCE [LARGE SCALE GENOMIC DNA]</scope>
</reference>
<evidence type="ECO:0000313" key="12">
    <source>
        <dbReference type="EMBL" id="CAA2996464.1"/>
    </source>
</evidence>
<dbReference type="SUPFAM" id="SSF52058">
    <property type="entry name" value="L domain-like"/>
    <property type="match status" value="2"/>
</dbReference>
<feature type="domain" description="R13L1/DRL21-like LRR repeat region" evidence="11">
    <location>
        <begin position="683"/>
        <end position="820"/>
    </location>
</feature>
<dbReference type="PRINTS" id="PR00364">
    <property type="entry name" value="DISEASERSIST"/>
</dbReference>
<dbReference type="GO" id="GO:0043531">
    <property type="term" value="F:ADP binding"/>
    <property type="evidence" value="ECO:0007669"/>
    <property type="project" value="InterPro"/>
</dbReference>
<evidence type="ECO:0000256" key="4">
    <source>
        <dbReference type="ARBA" id="ARBA00022741"/>
    </source>
</evidence>
<feature type="domain" description="R13L1/DRL21-like LRR repeat region" evidence="11">
    <location>
        <begin position="1078"/>
        <end position="1140"/>
    </location>
</feature>
<evidence type="ECO:0000259" key="10">
    <source>
        <dbReference type="Pfam" id="PF23559"/>
    </source>
</evidence>
<dbReference type="InterPro" id="IPR058922">
    <property type="entry name" value="WHD_DRP"/>
</dbReference>
<dbReference type="Pfam" id="PF23559">
    <property type="entry name" value="WHD_DRP"/>
    <property type="match status" value="1"/>
</dbReference>
<accession>A0A8S0SVS0</accession>
<dbReference type="Gramene" id="OE9A076269T5">
    <property type="protein sequence ID" value="OE9A076269C5"/>
    <property type="gene ID" value="OE9A076269"/>
</dbReference>
<keyword evidence="13" id="KW-1185">Reference proteome</keyword>
<dbReference type="PANTHER" id="PTHR36766:SF70">
    <property type="entry name" value="DISEASE RESISTANCE PROTEIN RGA4"/>
    <property type="match status" value="1"/>
</dbReference>
<dbReference type="FunFam" id="3.40.50.300:FF:001091">
    <property type="entry name" value="Probable disease resistance protein At1g61300"/>
    <property type="match status" value="1"/>
</dbReference>
<dbReference type="InterPro" id="IPR027417">
    <property type="entry name" value="P-loop_NTPase"/>
</dbReference>
<feature type="domain" description="Disease resistance protein At4g27190-like leucine-rich repeats" evidence="9">
    <location>
        <begin position="905"/>
        <end position="965"/>
    </location>
</feature>
<gene>
    <name evidence="12" type="ORF">OLEA9_A076269</name>
</gene>
<dbReference type="InterPro" id="IPR041118">
    <property type="entry name" value="Rx_N"/>
</dbReference>
<evidence type="ECO:0000256" key="1">
    <source>
        <dbReference type="ARBA" id="ARBA00008894"/>
    </source>
</evidence>
<protein>
    <submittedName>
        <fullName evidence="12">Disease resistance RGA4 isoform X1</fullName>
    </submittedName>
</protein>
<keyword evidence="2" id="KW-0433">Leucine-rich repeat</keyword>